<name>A0A4R5LPK2_9GAMM</name>
<evidence type="ECO:0000259" key="1">
    <source>
        <dbReference type="Pfam" id="PF09994"/>
    </source>
</evidence>
<dbReference type="AlphaFoldDB" id="A0A4R5LPK2"/>
<gene>
    <name evidence="2" type="ORF">E2F43_12605</name>
</gene>
<protein>
    <submittedName>
        <fullName evidence="2">DUF2235 domain-containing protein</fullName>
    </submittedName>
</protein>
<dbReference type="Pfam" id="PF09994">
    <property type="entry name" value="T6SS_Tle1-like_cat"/>
    <property type="match status" value="1"/>
</dbReference>
<dbReference type="OrthoDB" id="4378831at2"/>
<dbReference type="Proteomes" id="UP000295554">
    <property type="component" value="Unassembled WGS sequence"/>
</dbReference>
<dbReference type="PANTHER" id="PTHR33840">
    <property type="match status" value="1"/>
</dbReference>
<evidence type="ECO:0000313" key="3">
    <source>
        <dbReference type="Proteomes" id="UP000295554"/>
    </source>
</evidence>
<sequence>MKAQNKRIVVCADGTWNDPEDEHPTNVLRVARAVRPVTSDGRKQVVFYDWGVGSYYAPVRGGASGLGIMKNIQDGYRFIVQNYHPGDEIFLFGFSRGAYTVRCLSGMLNNCGVLTRRNAERIPEAFEFYKNSKAKPGSREASNWRRKYSHGPGRGTVDFIGVWDTVGALGVPTRVLAFMDERDLFFDRDIGSNVKVARHAVSIDERRADFTPTLWGEKEAVDIRQVWFSGVHADVGGGYGPDKRGKLLSDIPLAWLAGQATDAGLQLEPHLVRKSALAVSAAKHRSYKSYWKVLGRERRTIPDSATMHRSVFKRFESGEDRPSQLRDWLESRQGDWGQLEH</sequence>
<organism evidence="2 3">
    <name type="scientific">Seongchinamella unica</name>
    <dbReference type="NCBI Taxonomy" id="2547392"/>
    <lineage>
        <taxon>Bacteria</taxon>
        <taxon>Pseudomonadati</taxon>
        <taxon>Pseudomonadota</taxon>
        <taxon>Gammaproteobacteria</taxon>
        <taxon>Cellvibrionales</taxon>
        <taxon>Halieaceae</taxon>
        <taxon>Seongchinamella</taxon>
    </lineage>
</organism>
<accession>A0A4R5LPK2</accession>
<feature type="domain" description="T6SS Phospholipase effector Tle1-like catalytic" evidence="1">
    <location>
        <begin position="6"/>
        <end position="257"/>
    </location>
</feature>
<dbReference type="InterPro" id="IPR018712">
    <property type="entry name" value="Tle1-like_cat"/>
</dbReference>
<evidence type="ECO:0000313" key="2">
    <source>
        <dbReference type="EMBL" id="TDG12440.1"/>
    </source>
</evidence>
<keyword evidence="3" id="KW-1185">Reference proteome</keyword>
<proteinExistence type="predicted"/>
<dbReference type="RefSeq" id="WP_133213235.1">
    <property type="nucleotide sequence ID" value="NZ_SMSE01000003.1"/>
</dbReference>
<reference evidence="2 3" key="1">
    <citation type="submission" date="2019-03" db="EMBL/GenBank/DDBJ databases">
        <title>Seongchinamella monodicae gen. nov., sp. nov., a novel member of the Gammaproteobacteria isolated from a tidal mudflat of beach.</title>
        <authorList>
            <person name="Yang H.G."/>
            <person name="Kang J.W."/>
            <person name="Lee S.D."/>
        </authorList>
    </citation>
    <scope>NUCLEOTIDE SEQUENCE [LARGE SCALE GENOMIC DNA]</scope>
    <source>
        <strain evidence="2 3">GH4-78</strain>
    </source>
</reference>
<comment type="caution">
    <text evidence="2">The sequence shown here is derived from an EMBL/GenBank/DDBJ whole genome shotgun (WGS) entry which is preliminary data.</text>
</comment>
<dbReference type="InterPro" id="IPR029058">
    <property type="entry name" value="AB_hydrolase_fold"/>
</dbReference>
<dbReference type="SUPFAM" id="SSF53474">
    <property type="entry name" value="alpha/beta-Hydrolases"/>
    <property type="match status" value="1"/>
</dbReference>
<dbReference type="PANTHER" id="PTHR33840:SF1">
    <property type="entry name" value="TLE1 PHOSPHOLIPASE DOMAIN-CONTAINING PROTEIN"/>
    <property type="match status" value="1"/>
</dbReference>
<dbReference type="EMBL" id="SMSE01000003">
    <property type="protein sequence ID" value="TDG12440.1"/>
    <property type="molecule type" value="Genomic_DNA"/>
</dbReference>